<comment type="caution">
    <text evidence="2">The sequence shown here is derived from an EMBL/GenBank/DDBJ whole genome shotgun (WGS) entry which is preliminary data.</text>
</comment>
<dbReference type="EMBL" id="QKWP01000728">
    <property type="protein sequence ID" value="RIB15708.1"/>
    <property type="molecule type" value="Genomic_DNA"/>
</dbReference>
<protein>
    <recommendedName>
        <fullName evidence="1">BTB domain-containing protein</fullName>
    </recommendedName>
</protein>
<dbReference type="AlphaFoldDB" id="A0A397V275"/>
<dbReference type="CDD" id="cd18186">
    <property type="entry name" value="BTB_POZ_ZBTB_KLHL-like"/>
    <property type="match status" value="1"/>
</dbReference>
<dbReference type="PROSITE" id="PS50097">
    <property type="entry name" value="BTB"/>
    <property type="match status" value="1"/>
</dbReference>
<accession>A0A397V275</accession>
<dbReference type="SUPFAM" id="SSF54695">
    <property type="entry name" value="POZ domain"/>
    <property type="match status" value="1"/>
</dbReference>
<feature type="domain" description="BTB" evidence="1">
    <location>
        <begin position="80"/>
        <end position="140"/>
    </location>
</feature>
<organism evidence="2 3">
    <name type="scientific">Gigaspora rosea</name>
    <dbReference type="NCBI Taxonomy" id="44941"/>
    <lineage>
        <taxon>Eukaryota</taxon>
        <taxon>Fungi</taxon>
        <taxon>Fungi incertae sedis</taxon>
        <taxon>Mucoromycota</taxon>
        <taxon>Glomeromycotina</taxon>
        <taxon>Glomeromycetes</taxon>
        <taxon>Diversisporales</taxon>
        <taxon>Gigasporaceae</taxon>
        <taxon>Gigaspora</taxon>
    </lineage>
</organism>
<proteinExistence type="predicted"/>
<evidence type="ECO:0000259" key="1">
    <source>
        <dbReference type="PROSITE" id="PS50097"/>
    </source>
</evidence>
<reference evidence="2 3" key="1">
    <citation type="submission" date="2018-06" db="EMBL/GenBank/DDBJ databases">
        <title>Comparative genomics reveals the genomic features of Rhizophagus irregularis, R. cerebriforme, R. diaphanum and Gigaspora rosea, and their symbiotic lifestyle signature.</title>
        <authorList>
            <person name="Morin E."/>
            <person name="San Clemente H."/>
            <person name="Chen E.C.H."/>
            <person name="De La Providencia I."/>
            <person name="Hainaut M."/>
            <person name="Kuo A."/>
            <person name="Kohler A."/>
            <person name="Murat C."/>
            <person name="Tang N."/>
            <person name="Roy S."/>
            <person name="Loubradou J."/>
            <person name="Henrissat B."/>
            <person name="Grigoriev I.V."/>
            <person name="Corradi N."/>
            <person name="Roux C."/>
            <person name="Martin F.M."/>
        </authorList>
    </citation>
    <scope>NUCLEOTIDE SEQUENCE [LARGE SCALE GENOMIC DNA]</scope>
    <source>
        <strain evidence="2 3">DAOM 194757</strain>
    </source>
</reference>
<dbReference type="OrthoDB" id="10588671at2759"/>
<dbReference type="Gene3D" id="3.30.710.10">
    <property type="entry name" value="Potassium Channel Kv1.1, Chain A"/>
    <property type="match status" value="1"/>
</dbReference>
<dbReference type="Proteomes" id="UP000266673">
    <property type="component" value="Unassembled WGS sequence"/>
</dbReference>
<dbReference type="Pfam" id="PF00651">
    <property type="entry name" value="BTB"/>
    <property type="match status" value="1"/>
</dbReference>
<gene>
    <name evidence="2" type="ORF">C2G38_2191864</name>
</gene>
<evidence type="ECO:0000313" key="3">
    <source>
        <dbReference type="Proteomes" id="UP000266673"/>
    </source>
</evidence>
<dbReference type="InterPro" id="IPR011333">
    <property type="entry name" value="SKP1/BTB/POZ_sf"/>
</dbReference>
<name>A0A397V275_9GLOM</name>
<sequence length="140" mass="16187">MRQSLLNWNEIASGMKAVEGEWYLVAFRYIGSNANNDSLLNAKKKDLHVLPIVPTTKMTLDHLKKLSTNFLELLDDKEDFNIIINVGEAPNTKIFRAHSNVLRYRSLYFRDKLANTTTTNNFKTINLKNVTIQQFEIIIK</sequence>
<dbReference type="InterPro" id="IPR000210">
    <property type="entry name" value="BTB/POZ_dom"/>
</dbReference>
<evidence type="ECO:0000313" key="2">
    <source>
        <dbReference type="EMBL" id="RIB15708.1"/>
    </source>
</evidence>
<keyword evidence="3" id="KW-1185">Reference proteome</keyword>